<gene>
    <name evidence="1" type="ORF">COV54_03445</name>
</gene>
<organism evidence="1 2">
    <name type="scientific">Candidatus Jorgensenbacteria bacterium CG11_big_fil_rev_8_21_14_0_20_38_23</name>
    <dbReference type="NCBI Taxonomy" id="1974594"/>
    <lineage>
        <taxon>Bacteria</taxon>
        <taxon>Candidatus Joergenseniibacteriota</taxon>
    </lineage>
</organism>
<dbReference type="AlphaFoldDB" id="A0A2H0NAU7"/>
<protein>
    <submittedName>
        <fullName evidence="1">Uncharacterized protein</fullName>
    </submittedName>
</protein>
<dbReference type="EMBL" id="PCWR01000068">
    <property type="protein sequence ID" value="PIR06022.1"/>
    <property type="molecule type" value="Genomic_DNA"/>
</dbReference>
<reference evidence="1 2" key="1">
    <citation type="submission" date="2017-09" db="EMBL/GenBank/DDBJ databases">
        <title>Depth-based differentiation of microbial function through sediment-hosted aquifers and enrichment of novel symbionts in the deep terrestrial subsurface.</title>
        <authorList>
            <person name="Probst A.J."/>
            <person name="Ladd B."/>
            <person name="Jarett J.K."/>
            <person name="Geller-Mcgrath D.E."/>
            <person name="Sieber C.M."/>
            <person name="Emerson J.B."/>
            <person name="Anantharaman K."/>
            <person name="Thomas B.C."/>
            <person name="Malmstrom R."/>
            <person name="Stieglmeier M."/>
            <person name="Klingl A."/>
            <person name="Woyke T."/>
            <person name="Ryan C.M."/>
            <person name="Banfield J.F."/>
        </authorList>
    </citation>
    <scope>NUCLEOTIDE SEQUENCE [LARGE SCALE GENOMIC DNA]</scope>
    <source>
        <strain evidence="1">CG11_big_fil_rev_8_21_14_0_20_38_23</strain>
    </source>
</reference>
<evidence type="ECO:0000313" key="1">
    <source>
        <dbReference type="EMBL" id="PIR06022.1"/>
    </source>
</evidence>
<comment type="caution">
    <text evidence="1">The sequence shown here is derived from an EMBL/GenBank/DDBJ whole genome shotgun (WGS) entry which is preliminary data.</text>
</comment>
<proteinExistence type="predicted"/>
<name>A0A2H0NAU7_9BACT</name>
<dbReference type="Proteomes" id="UP000228867">
    <property type="component" value="Unassembled WGS sequence"/>
</dbReference>
<accession>A0A2H0NAU7</accession>
<sequence>MDTNFQKIKELIQKSALPLAEQENLLLLFTKANDQDLEPTLKLFAEDSSWIHKINENYKAKQAALATGNQALWQKIVQEEEVQLKELER</sequence>
<evidence type="ECO:0000313" key="2">
    <source>
        <dbReference type="Proteomes" id="UP000228867"/>
    </source>
</evidence>